<reference evidence="2" key="1">
    <citation type="journal article" date="2020" name="Stud. Mycol.">
        <title>101 Dothideomycetes genomes: a test case for predicting lifestyles and emergence of pathogens.</title>
        <authorList>
            <person name="Haridas S."/>
            <person name="Albert R."/>
            <person name="Binder M."/>
            <person name="Bloem J."/>
            <person name="Labutti K."/>
            <person name="Salamov A."/>
            <person name="Andreopoulos B."/>
            <person name="Baker S."/>
            <person name="Barry K."/>
            <person name="Bills G."/>
            <person name="Bluhm B."/>
            <person name="Cannon C."/>
            <person name="Castanera R."/>
            <person name="Culley D."/>
            <person name="Daum C."/>
            <person name="Ezra D."/>
            <person name="Gonzalez J."/>
            <person name="Henrissat B."/>
            <person name="Kuo A."/>
            <person name="Liang C."/>
            <person name="Lipzen A."/>
            <person name="Lutzoni F."/>
            <person name="Magnuson J."/>
            <person name="Mondo S."/>
            <person name="Nolan M."/>
            <person name="Ohm R."/>
            <person name="Pangilinan J."/>
            <person name="Park H.-J."/>
            <person name="Ramirez L."/>
            <person name="Alfaro M."/>
            <person name="Sun H."/>
            <person name="Tritt A."/>
            <person name="Yoshinaga Y."/>
            <person name="Zwiers L.-H."/>
            <person name="Turgeon B."/>
            <person name="Goodwin S."/>
            <person name="Spatafora J."/>
            <person name="Crous P."/>
            <person name="Grigoriev I."/>
        </authorList>
    </citation>
    <scope>NUCLEOTIDE SEQUENCE</scope>
    <source>
        <strain evidence="2">CBS 133067</strain>
    </source>
</reference>
<evidence type="ECO:0000313" key="3">
    <source>
        <dbReference type="Proteomes" id="UP000799772"/>
    </source>
</evidence>
<dbReference type="Proteomes" id="UP000799772">
    <property type="component" value="Unassembled WGS sequence"/>
</dbReference>
<keyword evidence="3" id="KW-1185">Reference proteome</keyword>
<keyword evidence="1" id="KW-0732">Signal</keyword>
<comment type="caution">
    <text evidence="2">The sequence shown here is derived from an EMBL/GenBank/DDBJ whole genome shotgun (WGS) entry which is preliminary data.</text>
</comment>
<gene>
    <name evidence="2" type="ORF">NA57DRAFT_77499</name>
</gene>
<proteinExistence type="predicted"/>
<feature type="chain" id="PRO_5040219885" evidence="1">
    <location>
        <begin position="21"/>
        <end position="259"/>
    </location>
</feature>
<evidence type="ECO:0000313" key="2">
    <source>
        <dbReference type="EMBL" id="KAF2097245.1"/>
    </source>
</evidence>
<accession>A0A9P4IDG3</accession>
<protein>
    <submittedName>
        <fullName evidence="2">Uncharacterized protein</fullName>
    </submittedName>
</protein>
<sequence length="259" mass="27926">MKPGVSLFLLFIQICRLCLAQNIAQMNFYNDNDCGNFISSRQVQDFELGQCVTLDTVNQGNSALLANCNVLVDGVSNCGCTFYANSDCSGDDSDSFQGNSVPQPVRCAAPGSVVVKWKSFECQTWDHCTGRRDPFDNEFQVTSPQIQNDFSRFPIRSDEVADWMGPVEDAWNSINTGQSTSFTPENARTGRDLGLATLSIIAPGTNLSPTDAIVENLILACLGEAVASGQGHTVGTIPIENCCGQVVATFTFSSSDDDD</sequence>
<evidence type="ECO:0000256" key="1">
    <source>
        <dbReference type="SAM" id="SignalP"/>
    </source>
</evidence>
<dbReference type="EMBL" id="ML978128">
    <property type="protein sequence ID" value="KAF2097245.1"/>
    <property type="molecule type" value="Genomic_DNA"/>
</dbReference>
<organism evidence="2 3">
    <name type="scientific">Rhizodiscina lignyota</name>
    <dbReference type="NCBI Taxonomy" id="1504668"/>
    <lineage>
        <taxon>Eukaryota</taxon>
        <taxon>Fungi</taxon>
        <taxon>Dikarya</taxon>
        <taxon>Ascomycota</taxon>
        <taxon>Pezizomycotina</taxon>
        <taxon>Dothideomycetes</taxon>
        <taxon>Pleosporomycetidae</taxon>
        <taxon>Aulographales</taxon>
        <taxon>Rhizodiscinaceae</taxon>
        <taxon>Rhizodiscina</taxon>
    </lineage>
</organism>
<name>A0A9P4IDG3_9PEZI</name>
<dbReference type="AlphaFoldDB" id="A0A9P4IDG3"/>
<feature type="signal peptide" evidence="1">
    <location>
        <begin position="1"/>
        <end position="20"/>
    </location>
</feature>